<dbReference type="Pfam" id="PF13559">
    <property type="entry name" value="DUF4129"/>
    <property type="match status" value="1"/>
</dbReference>
<proteinExistence type="predicted"/>
<feature type="transmembrane region" description="Helical" evidence="2">
    <location>
        <begin position="432"/>
        <end position="448"/>
    </location>
</feature>
<dbReference type="SMART" id="SM00460">
    <property type="entry name" value="TGc"/>
    <property type="match status" value="1"/>
</dbReference>
<dbReference type="InterPro" id="IPR002931">
    <property type="entry name" value="Transglutaminase-like"/>
</dbReference>
<feature type="transmembrane region" description="Helical" evidence="2">
    <location>
        <begin position="869"/>
        <end position="890"/>
    </location>
</feature>
<feature type="domain" description="Transglutaminase-like" evidence="3">
    <location>
        <begin position="728"/>
        <end position="799"/>
    </location>
</feature>
<dbReference type="SUPFAM" id="SSF54001">
    <property type="entry name" value="Cysteine proteinases"/>
    <property type="match status" value="1"/>
</dbReference>
<name>A0ABV8A343_9DEIO</name>
<dbReference type="Pfam" id="PF11992">
    <property type="entry name" value="TgpA_N"/>
    <property type="match status" value="1"/>
</dbReference>
<dbReference type="InterPro" id="IPR025403">
    <property type="entry name" value="TgpA-like_C"/>
</dbReference>
<dbReference type="Pfam" id="PF01841">
    <property type="entry name" value="Transglut_core"/>
    <property type="match status" value="1"/>
</dbReference>
<gene>
    <name evidence="4" type="ORF">ACFOPQ_03385</name>
</gene>
<feature type="transmembrane region" description="Helical" evidence="2">
    <location>
        <begin position="401"/>
        <end position="420"/>
    </location>
</feature>
<protein>
    <submittedName>
        <fullName evidence="4">TransglutaminaseTgpA domain-containing protein</fullName>
    </submittedName>
</protein>
<feature type="transmembrane region" description="Helical" evidence="2">
    <location>
        <begin position="454"/>
        <end position="473"/>
    </location>
</feature>
<keyword evidence="5" id="KW-1185">Reference proteome</keyword>
<feature type="transmembrane region" description="Helical" evidence="2">
    <location>
        <begin position="353"/>
        <end position="370"/>
    </location>
</feature>
<accession>A0ABV8A343</accession>
<keyword evidence="2" id="KW-1133">Transmembrane helix</keyword>
<keyword evidence="2" id="KW-0472">Membrane</keyword>
<dbReference type="InterPro" id="IPR038765">
    <property type="entry name" value="Papain-like_cys_pep_sf"/>
</dbReference>
<evidence type="ECO:0000256" key="1">
    <source>
        <dbReference type="SAM" id="MobiDB-lite"/>
    </source>
</evidence>
<keyword evidence="2" id="KW-0812">Transmembrane</keyword>
<sequence>MTRPAGVSVKPAGVKLRPTRLGAAFLGLVLLTLVGCINYSLSLGYGLTFLLGGVWVITAAQTLRAVRLPSVTVLPPAQAVAGHPLEFTAQVQQIGPAGNIRVVGRARQDGKTTGAVQASGVARPHEVLKLALLVPAPVRGPLHLTHVQVVAVDLLGLWQAALPVPDSASVLVAPRPEDRAPAPPALNVTGTGEAGGRTAGHDEFAGVRAYQSGDSPRLISWKHVARTGTLLTREFDAPAGKGLNLDWNETAALGDVEARVSRLTAWVSEAQKQGLAFRLRLPDFTLDAGQGEGHVRAALNALAQVRPLPHPPESSGTTRPLFAPLQPDALPAGALRFSLLALAFSFLPALTQWPAWVTLLLTGVLGYAAFQAGPRRRLPGLPTVALALLAVLAAVGLNASFGTLLGQQAGTAILAVLLTLKAAETRTYRDAKLLSLLGLFLLVTNFFHSQGPVTALHTLLATALLLAAAARWVNPQTWAGPLGTGRALRQAGRLMLLAAPLAALLFSFFPRPDGPLWRLPIQQNRTGLSDEINAGEFSNLARDNSVAFRADFTGGPVPPPAQRYWRGPVYENYDGLKWTQAVRASFTFAAPSLELVAGQPTYRYALTLEPHGKPWLLALEAVTQAPRNALITTGLQVVTLRPASQRTRYDLQSQVALLGRREDTRRLALNLYVPAGQNPRAAALAAGWRALPPAERVQKASQYLASGGFNYTLDPPTLPEENRIDAFLFSSKRGFCEHYASAFAFLMRSAGVPARVVGGYQGGERNPDGQYLIVRQQDAHAWTEVWLAGQGWVRVDPTALIAPARINTNLGTALTQPNATTARPRTTWQQLALRLDTFQNNWNNWVAGYDGQQQRTLLSRLGVGGVGSAPYMLALLAGAALLLLPIFALVRRSVRPTDPAQAALFDLTEKLNLPRQPGETASAYAQRAAQHYPALEKTLREIAERFNLLRYGPAAPPERLKELRHLIRQLKR</sequence>
<evidence type="ECO:0000313" key="5">
    <source>
        <dbReference type="Proteomes" id="UP001595748"/>
    </source>
</evidence>
<dbReference type="PANTHER" id="PTHR42736:SF1">
    <property type="entry name" value="PROTEIN-GLUTAMINE GAMMA-GLUTAMYLTRANSFERASE"/>
    <property type="match status" value="1"/>
</dbReference>
<feature type="transmembrane region" description="Helical" evidence="2">
    <location>
        <begin position="377"/>
        <end position="395"/>
    </location>
</feature>
<organism evidence="4 5">
    <name type="scientific">Deinococcus antarcticus</name>
    <dbReference type="NCBI Taxonomy" id="1298767"/>
    <lineage>
        <taxon>Bacteria</taxon>
        <taxon>Thermotogati</taxon>
        <taxon>Deinococcota</taxon>
        <taxon>Deinococci</taxon>
        <taxon>Deinococcales</taxon>
        <taxon>Deinococcaceae</taxon>
        <taxon>Deinococcus</taxon>
    </lineage>
</organism>
<dbReference type="InterPro" id="IPR052901">
    <property type="entry name" value="Bact_TGase-like"/>
</dbReference>
<dbReference type="RefSeq" id="WP_380075964.1">
    <property type="nucleotide sequence ID" value="NZ_JBHRZF010000029.1"/>
</dbReference>
<feature type="transmembrane region" description="Helical" evidence="2">
    <location>
        <begin position="494"/>
        <end position="510"/>
    </location>
</feature>
<dbReference type="EMBL" id="JBHRZF010000029">
    <property type="protein sequence ID" value="MFC3859806.1"/>
    <property type="molecule type" value="Genomic_DNA"/>
</dbReference>
<comment type="caution">
    <text evidence="4">The sequence shown here is derived from an EMBL/GenBank/DDBJ whole genome shotgun (WGS) entry which is preliminary data.</text>
</comment>
<feature type="transmembrane region" description="Helical" evidence="2">
    <location>
        <begin position="21"/>
        <end position="41"/>
    </location>
</feature>
<evidence type="ECO:0000313" key="4">
    <source>
        <dbReference type="EMBL" id="MFC3859806.1"/>
    </source>
</evidence>
<evidence type="ECO:0000256" key="2">
    <source>
        <dbReference type="SAM" id="Phobius"/>
    </source>
</evidence>
<dbReference type="Proteomes" id="UP001595748">
    <property type="component" value="Unassembled WGS sequence"/>
</dbReference>
<dbReference type="InterPro" id="IPR021878">
    <property type="entry name" value="TgpA_N"/>
</dbReference>
<reference evidence="5" key="1">
    <citation type="journal article" date="2019" name="Int. J. Syst. Evol. Microbiol.">
        <title>The Global Catalogue of Microorganisms (GCM) 10K type strain sequencing project: providing services to taxonomists for standard genome sequencing and annotation.</title>
        <authorList>
            <consortium name="The Broad Institute Genomics Platform"/>
            <consortium name="The Broad Institute Genome Sequencing Center for Infectious Disease"/>
            <person name="Wu L."/>
            <person name="Ma J."/>
        </authorList>
    </citation>
    <scope>NUCLEOTIDE SEQUENCE [LARGE SCALE GENOMIC DNA]</scope>
    <source>
        <strain evidence="5">CCTCC AB 2013263</strain>
    </source>
</reference>
<evidence type="ECO:0000259" key="3">
    <source>
        <dbReference type="SMART" id="SM00460"/>
    </source>
</evidence>
<dbReference type="PANTHER" id="PTHR42736">
    <property type="entry name" value="PROTEIN-GLUTAMINE GAMMA-GLUTAMYLTRANSFERASE"/>
    <property type="match status" value="1"/>
</dbReference>
<feature type="region of interest" description="Disordered" evidence="1">
    <location>
        <begin position="177"/>
        <end position="197"/>
    </location>
</feature>
<dbReference type="Gene3D" id="3.10.620.30">
    <property type="match status" value="1"/>
</dbReference>